<organism evidence="1 2">
    <name type="scientific">Phellinidium pouzarii</name>
    <dbReference type="NCBI Taxonomy" id="167371"/>
    <lineage>
        <taxon>Eukaryota</taxon>
        <taxon>Fungi</taxon>
        <taxon>Dikarya</taxon>
        <taxon>Basidiomycota</taxon>
        <taxon>Agaricomycotina</taxon>
        <taxon>Agaricomycetes</taxon>
        <taxon>Hymenochaetales</taxon>
        <taxon>Hymenochaetaceae</taxon>
        <taxon>Phellinidium</taxon>
    </lineage>
</organism>
<proteinExistence type="predicted"/>
<dbReference type="Proteomes" id="UP000308199">
    <property type="component" value="Unassembled WGS sequence"/>
</dbReference>
<evidence type="ECO:0000313" key="1">
    <source>
        <dbReference type="EMBL" id="THH04403.1"/>
    </source>
</evidence>
<dbReference type="AlphaFoldDB" id="A0A4V3XC43"/>
<dbReference type="EMBL" id="SGPK01000347">
    <property type="protein sequence ID" value="THH04403.1"/>
    <property type="molecule type" value="Genomic_DNA"/>
</dbReference>
<reference evidence="1 2" key="1">
    <citation type="submission" date="2019-02" db="EMBL/GenBank/DDBJ databases">
        <title>Genome sequencing of the rare red list fungi Phellinidium pouzarii.</title>
        <authorList>
            <person name="Buettner E."/>
            <person name="Kellner H."/>
        </authorList>
    </citation>
    <scope>NUCLEOTIDE SEQUENCE [LARGE SCALE GENOMIC DNA]</scope>
    <source>
        <strain evidence="1 2">DSM 108285</strain>
    </source>
</reference>
<name>A0A4V3XC43_9AGAM</name>
<keyword evidence="2" id="KW-1185">Reference proteome</keyword>
<sequence length="174" mass="19534">MVKHACTLSKADGKLCTRDYRDKAALIRHEKIAHGYYRRRAKACAAKANNKVGQASERSVMTVAPDTNKCMHTQSPARKQLFVDTEVATPEEYMRFRPRFESKSDFGFPTDSDTSDSSAGHDDYVTPYSMSRADFRNMWPRSDNPVDRALAIILERVSASVDPNGVVRGLSLIE</sequence>
<protein>
    <submittedName>
        <fullName evidence="1">Uncharacterized protein</fullName>
    </submittedName>
</protein>
<accession>A0A4V3XC43</accession>
<gene>
    <name evidence="1" type="ORF">EW145_g5545</name>
</gene>
<evidence type="ECO:0000313" key="2">
    <source>
        <dbReference type="Proteomes" id="UP000308199"/>
    </source>
</evidence>
<dbReference type="OrthoDB" id="654211at2759"/>
<comment type="caution">
    <text evidence="1">The sequence shown here is derived from an EMBL/GenBank/DDBJ whole genome shotgun (WGS) entry which is preliminary data.</text>
</comment>